<accession>A0A4S2KL97</accession>
<feature type="region of interest" description="Disordered" evidence="1">
    <location>
        <begin position="39"/>
        <end position="68"/>
    </location>
</feature>
<dbReference type="EMBL" id="QBLH01002447">
    <property type="protein sequence ID" value="TGZ48498.1"/>
    <property type="molecule type" value="Genomic_DNA"/>
</dbReference>
<evidence type="ECO:0000256" key="1">
    <source>
        <dbReference type="SAM" id="MobiDB-lite"/>
    </source>
</evidence>
<gene>
    <name evidence="2" type="ORF">DBV15_11134</name>
</gene>
<name>A0A4S2KL97_9HYME</name>
<organism evidence="2 3">
    <name type="scientific">Temnothorax longispinosus</name>
    <dbReference type="NCBI Taxonomy" id="300112"/>
    <lineage>
        <taxon>Eukaryota</taxon>
        <taxon>Metazoa</taxon>
        <taxon>Ecdysozoa</taxon>
        <taxon>Arthropoda</taxon>
        <taxon>Hexapoda</taxon>
        <taxon>Insecta</taxon>
        <taxon>Pterygota</taxon>
        <taxon>Neoptera</taxon>
        <taxon>Endopterygota</taxon>
        <taxon>Hymenoptera</taxon>
        <taxon>Apocrita</taxon>
        <taxon>Aculeata</taxon>
        <taxon>Formicoidea</taxon>
        <taxon>Formicidae</taxon>
        <taxon>Myrmicinae</taxon>
        <taxon>Temnothorax</taxon>
    </lineage>
</organism>
<dbReference type="AlphaFoldDB" id="A0A4S2KL97"/>
<reference evidence="2 3" key="1">
    <citation type="journal article" date="2019" name="Philos. Trans. R. Soc. Lond., B, Biol. Sci.">
        <title>Ant behaviour and brain gene expression of defending hosts depend on the ecological success of the intruding social parasite.</title>
        <authorList>
            <person name="Kaur R."/>
            <person name="Stoldt M."/>
            <person name="Jongepier E."/>
            <person name="Feldmeyer B."/>
            <person name="Menzel F."/>
            <person name="Bornberg-Bauer E."/>
            <person name="Foitzik S."/>
        </authorList>
    </citation>
    <scope>NUCLEOTIDE SEQUENCE [LARGE SCALE GENOMIC DNA]</scope>
    <source>
        <tissue evidence="2">Whole body</tissue>
    </source>
</reference>
<protein>
    <submittedName>
        <fullName evidence="2">Uncharacterized protein</fullName>
    </submittedName>
</protein>
<comment type="caution">
    <text evidence="2">The sequence shown here is derived from an EMBL/GenBank/DDBJ whole genome shotgun (WGS) entry which is preliminary data.</text>
</comment>
<keyword evidence="3" id="KW-1185">Reference proteome</keyword>
<dbReference type="Proteomes" id="UP000310200">
    <property type="component" value="Unassembled WGS sequence"/>
</dbReference>
<evidence type="ECO:0000313" key="3">
    <source>
        <dbReference type="Proteomes" id="UP000310200"/>
    </source>
</evidence>
<proteinExistence type="predicted"/>
<sequence length="146" mass="16774">MAVCGVLCCLSCQTRPGLPFALDGPREIKHFGVSSLMETEQNEEEQGWERRTEDEGRRTTWLAGTGSGRIKTNEHGRVLCSLCRREIGMTVNLRDKSFTNSDHAEQQTFKEMRCGSLVDFEQVERIAGEGWGKGYMERERKRERER</sequence>
<evidence type="ECO:0000313" key="2">
    <source>
        <dbReference type="EMBL" id="TGZ48498.1"/>
    </source>
</evidence>
<feature type="compositionally biased region" description="Basic and acidic residues" evidence="1">
    <location>
        <begin position="47"/>
        <end position="58"/>
    </location>
</feature>